<dbReference type="SUPFAM" id="SSF48019">
    <property type="entry name" value="post-AAA+ oligomerization domain-like"/>
    <property type="match status" value="1"/>
</dbReference>
<protein>
    <recommendedName>
        <fullName evidence="1">DNA-directed DNA polymerase</fullName>
        <ecNumber evidence="1">2.7.7.7</ecNumber>
    </recommendedName>
</protein>
<evidence type="ECO:0000256" key="3">
    <source>
        <dbReference type="ARBA" id="ARBA00022695"/>
    </source>
</evidence>
<evidence type="ECO:0000256" key="2">
    <source>
        <dbReference type="ARBA" id="ARBA00022679"/>
    </source>
</evidence>
<dbReference type="Pfam" id="PF21694">
    <property type="entry name" value="DNA_pol3_delta_C"/>
    <property type="match status" value="1"/>
</dbReference>
<dbReference type="Gene3D" id="1.20.272.10">
    <property type="match status" value="1"/>
</dbReference>
<dbReference type="AlphaFoldDB" id="A0A839E2K1"/>
<proteinExistence type="inferred from homology"/>
<dbReference type="GO" id="GO:0003677">
    <property type="term" value="F:DNA binding"/>
    <property type="evidence" value="ECO:0007669"/>
    <property type="project" value="InterPro"/>
</dbReference>
<comment type="caution">
    <text evidence="9">The sequence shown here is derived from an EMBL/GenBank/DDBJ whole genome shotgun (WGS) entry which is preliminary data.</text>
</comment>
<dbReference type="GO" id="GO:0009360">
    <property type="term" value="C:DNA polymerase III complex"/>
    <property type="evidence" value="ECO:0007669"/>
    <property type="project" value="TreeGrafter"/>
</dbReference>
<comment type="catalytic activity">
    <reaction evidence="7">
        <text>DNA(n) + a 2'-deoxyribonucleoside 5'-triphosphate = DNA(n+1) + diphosphate</text>
        <dbReference type="Rhea" id="RHEA:22508"/>
        <dbReference type="Rhea" id="RHEA-COMP:17339"/>
        <dbReference type="Rhea" id="RHEA-COMP:17340"/>
        <dbReference type="ChEBI" id="CHEBI:33019"/>
        <dbReference type="ChEBI" id="CHEBI:61560"/>
        <dbReference type="ChEBI" id="CHEBI:173112"/>
        <dbReference type="EC" id="2.7.7.7"/>
    </reaction>
</comment>
<dbReference type="EMBL" id="JACGWX010000001">
    <property type="protein sequence ID" value="MBA8846899.1"/>
    <property type="molecule type" value="Genomic_DNA"/>
</dbReference>
<sequence>MPAPRPRGASSAKAPSAKAKASIPQLAWHEIRPAPVILVTGPEAFLADRASRVLRDALRERDASLEVHDLRADGYAPGELLTLASPSLFGEPRLIRVENVEKCSDAFLEDVLDYLASPADDTVVLLRHGGGMRGKKMLDAIRSGQGSGIEIVCTELKRDSDRADFAAAEFRHAGRAIAPSALRALVNAFSDDLAELASACQQLVADTDGDITPQTVEKYYGGRVETNAFAVADAAIAGQHGQALGLLRHAIATGADPVPMVAAFAMKLRTMAKVGGSRGSGGQLAGQLGLAPWQIDRARRDLQGWTEEGLGRAILAVADADAQVKGAARDPIYSLETLVRTVAARGLPPA</sequence>
<reference evidence="9 10" key="1">
    <citation type="submission" date="2020-07" db="EMBL/GenBank/DDBJ databases">
        <title>Sequencing the genomes of 1000 actinobacteria strains.</title>
        <authorList>
            <person name="Klenk H.-P."/>
        </authorList>
    </citation>
    <scope>NUCLEOTIDE SEQUENCE [LARGE SCALE GENOMIC DNA]</scope>
    <source>
        <strain evidence="9 10">DSM 19663</strain>
    </source>
</reference>
<dbReference type="InterPro" id="IPR027417">
    <property type="entry name" value="P-loop_NTPase"/>
</dbReference>
<keyword evidence="10" id="KW-1185">Reference proteome</keyword>
<dbReference type="Proteomes" id="UP000585905">
    <property type="component" value="Unassembled WGS sequence"/>
</dbReference>
<dbReference type="Gene3D" id="3.40.50.300">
    <property type="entry name" value="P-loop containing nucleotide triphosphate hydrolases"/>
    <property type="match status" value="1"/>
</dbReference>
<evidence type="ECO:0000256" key="1">
    <source>
        <dbReference type="ARBA" id="ARBA00012417"/>
    </source>
</evidence>
<evidence type="ECO:0000313" key="9">
    <source>
        <dbReference type="EMBL" id="MBA8846899.1"/>
    </source>
</evidence>
<dbReference type="InterPro" id="IPR008921">
    <property type="entry name" value="DNA_pol3_clamp-load_cplx_C"/>
</dbReference>
<keyword evidence="3 9" id="KW-0548">Nucleotidyltransferase</keyword>
<dbReference type="SUPFAM" id="SSF52540">
    <property type="entry name" value="P-loop containing nucleoside triphosphate hydrolases"/>
    <property type="match status" value="1"/>
</dbReference>
<name>A0A839E2K1_9MICO</name>
<evidence type="ECO:0000256" key="5">
    <source>
        <dbReference type="ARBA" id="ARBA00022932"/>
    </source>
</evidence>
<evidence type="ECO:0000256" key="6">
    <source>
        <dbReference type="ARBA" id="ARBA00034754"/>
    </source>
</evidence>
<evidence type="ECO:0000259" key="8">
    <source>
        <dbReference type="Pfam" id="PF21694"/>
    </source>
</evidence>
<feature type="domain" description="DNA polymerase III delta subunit-like C-terminal" evidence="8">
    <location>
        <begin position="225"/>
        <end position="339"/>
    </location>
</feature>
<dbReference type="PANTHER" id="PTHR34388">
    <property type="entry name" value="DNA POLYMERASE III SUBUNIT DELTA"/>
    <property type="match status" value="1"/>
</dbReference>
<keyword evidence="2 9" id="KW-0808">Transferase</keyword>
<dbReference type="NCBIfam" id="TIGR01128">
    <property type="entry name" value="holA"/>
    <property type="match status" value="1"/>
</dbReference>
<dbReference type="InterPro" id="IPR048466">
    <property type="entry name" value="DNA_pol3_delta-like_C"/>
</dbReference>
<gene>
    <name evidence="9" type="ORF">FHX53_000463</name>
</gene>
<evidence type="ECO:0000256" key="4">
    <source>
        <dbReference type="ARBA" id="ARBA00022705"/>
    </source>
</evidence>
<dbReference type="EC" id="2.7.7.7" evidence="1"/>
<dbReference type="RefSeq" id="WP_182489738.1">
    <property type="nucleotide sequence ID" value="NZ_BAAAOV010000017.1"/>
</dbReference>
<dbReference type="GO" id="GO:0006261">
    <property type="term" value="P:DNA-templated DNA replication"/>
    <property type="evidence" value="ECO:0007669"/>
    <property type="project" value="TreeGrafter"/>
</dbReference>
<organism evidence="9 10">
    <name type="scientific">Microcella alkalica</name>
    <dbReference type="NCBI Taxonomy" id="355930"/>
    <lineage>
        <taxon>Bacteria</taxon>
        <taxon>Bacillati</taxon>
        <taxon>Actinomycetota</taxon>
        <taxon>Actinomycetes</taxon>
        <taxon>Micrococcales</taxon>
        <taxon>Microbacteriaceae</taxon>
        <taxon>Microcella</taxon>
    </lineage>
</organism>
<comment type="similarity">
    <text evidence="6">Belongs to the DNA polymerase HolA subunit family.</text>
</comment>
<dbReference type="PANTHER" id="PTHR34388:SF1">
    <property type="entry name" value="DNA POLYMERASE III SUBUNIT DELTA"/>
    <property type="match status" value="1"/>
</dbReference>
<dbReference type="InterPro" id="IPR005790">
    <property type="entry name" value="DNA_polIII_delta"/>
</dbReference>
<accession>A0A839E2K1</accession>
<keyword evidence="5" id="KW-0239">DNA-directed DNA polymerase</keyword>
<dbReference type="GO" id="GO:0003887">
    <property type="term" value="F:DNA-directed DNA polymerase activity"/>
    <property type="evidence" value="ECO:0007669"/>
    <property type="project" value="UniProtKB-KW"/>
</dbReference>
<evidence type="ECO:0000313" key="10">
    <source>
        <dbReference type="Proteomes" id="UP000585905"/>
    </source>
</evidence>
<keyword evidence="4" id="KW-0235">DNA replication</keyword>
<evidence type="ECO:0000256" key="7">
    <source>
        <dbReference type="ARBA" id="ARBA00049244"/>
    </source>
</evidence>